<dbReference type="RefSeq" id="WP_225237467.1">
    <property type="nucleotide sequence ID" value="NZ_JAHYBX010000001.1"/>
</dbReference>
<accession>A0ABS7Y5Y9</accession>
<evidence type="ECO:0008006" key="3">
    <source>
        <dbReference type="Google" id="ProtNLM"/>
    </source>
</evidence>
<comment type="caution">
    <text evidence="1">The sequence shown here is derived from an EMBL/GenBank/DDBJ whole genome shotgun (WGS) entry which is preliminary data.</text>
</comment>
<dbReference type="EMBL" id="JAHYBX010000001">
    <property type="protein sequence ID" value="MCA1855074.1"/>
    <property type="molecule type" value="Genomic_DNA"/>
</dbReference>
<organism evidence="1 2">
    <name type="scientific">Massilia hydrophila</name>
    <dbReference type="NCBI Taxonomy" id="3044279"/>
    <lineage>
        <taxon>Bacteria</taxon>
        <taxon>Pseudomonadati</taxon>
        <taxon>Pseudomonadota</taxon>
        <taxon>Betaproteobacteria</taxon>
        <taxon>Burkholderiales</taxon>
        <taxon>Oxalobacteraceae</taxon>
        <taxon>Telluria group</taxon>
        <taxon>Massilia</taxon>
    </lineage>
</organism>
<evidence type="ECO:0000313" key="1">
    <source>
        <dbReference type="EMBL" id="MCA1855074.1"/>
    </source>
</evidence>
<reference evidence="1 2" key="1">
    <citation type="submission" date="2021-07" db="EMBL/GenBank/DDBJ databases">
        <title>Characterization of Violacein-producing bacteria and related species.</title>
        <authorList>
            <person name="Wilson H.S."/>
            <person name="De Leon M.E."/>
        </authorList>
    </citation>
    <scope>NUCLEOTIDE SEQUENCE [LARGE SCALE GENOMIC DNA]</scope>
    <source>
        <strain evidence="1 2">HSC-2F05</strain>
    </source>
</reference>
<keyword evidence="2" id="KW-1185">Reference proteome</keyword>
<dbReference type="Proteomes" id="UP001198602">
    <property type="component" value="Unassembled WGS sequence"/>
</dbReference>
<evidence type="ECO:0000313" key="2">
    <source>
        <dbReference type="Proteomes" id="UP001198602"/>
    </source>
</evidence>
<proteinExistence type="predicted"/>
<gene>
    <name evidence="1" type="ORF">LE190_03900</name>
</gene>
<protein>
    <recommendedName>
        <fullName evidence="3">DUF1579 domain-containing protein</fullName>
    </recommendedName>
</protein>
<sequence length="161" mass="18312">MDANAFDFLLGDWKVGNRRLLRRLQACNEWETFDALQTNRRLPGGIGNYDDFVAATWRPGYVGLSLRLFNPQTGLWSIHWLDNMNGGMHASGLLLPPVVGRFENGVGVFEGDDELDGRPIRVRYTWSDVATGRPRWEQAMSGDGGRTWEMNWSMLFEACAR</sequence>
<name>A0ABS7Y5Y9_9BURK</name>